<evidence type="ECO:0000313" key="2">
    <source>
        <dbReference type="EMBL" id="NNH21585.1"/>
    </source>
</evidence>
<proteinExistence type="predicted"/>
<evidence type="ECO:0000256" key="1">
    <source>
        <dbReference type="SAM" id="Phobius"/>
    </source>
</evidence>
<feature type="transmembrane region" description="Helical" evidence="1">
    <location>
        <begin position="77"/>
        <end position="95"/>
    </location>
</feature>
<dbReference type="EMBL" id="JABEMA010000003">
    <property type="protein sequence ID" value="NNH21585.1"/>
    <property type="molecule type" value="Genomic_DNA"/>
</dbReference>
<sequence length="164" mass="16944">MSATPVDDVEDTQDERLSLPSEMTALLAVLPLGWAAQLIATDLSALRAAAGVLALGLIAVIGILLTRALPFLRLPSVAWVSLVGIVASLPMLPWGEAVVGVVGEIDFLALSVPCLAFAGLAISRREVAIAKTSGWKLLVVGVLVLIGTFIGSALIADVTLPLLE</sequence>
<feature type="transmembrane region" description="Helical" evidence="1">
    <location>
        <begin position="107"/>
        <end position="123"/>
    </location>
</feature>
<name>A0A849BJP7_9ACTN</name>
<gene>
    <name evidence="2" type="ORF">HLB09_00495</name>
</gene>
<dbReference type="AlphaFoldDB" id="A0A849BJP7"/>
<evidence type="ECO:0000313" key="3">
    <source>
        <dbReference type="Proteomes" id="UP000555552"/>
    </source>
</evidence>
<organism evidence="2 3">
    <name type="scientific">Pseudokineococcus marinus</name>
    <dbReference type="NCBI Taxonomy" id="351215"/>
    <lineage>
        <taxon>Bacteria</taxon>
        <taxon>Bacillati</taxon>
        <taxon>Actinomycetota</taxon>
        <taxon>Actinomycetes</taxon>
        <taxon>Kineosporiales</taxon>
        <taxon>Kineosporiaceae</taxon>
        <taxon>Pseudokineococcus</taxon>
    </lineage>
</organism>
<keyword evidence="3" id="KW-1185">Reference proteome</keyword>
<dbReference type="Proteomes" id="UP000555552">
    <property type="component" value="Unassembled WGS sequence"/>
</dbReference>
<keyword evidence="1" id="KW-0812">Transmembrane</keyword>
<reference evidence="2 3" key="1">
    <citation type="submission" date="2020-05" db="EMBL/GenBank/DDBJ databases">
        <title>MicrobeNet Type strains.</title>
        <authorList>
            <person name="Nicholson A.C."/>
        </authorList>
    </citation>
    <scope>NUCLEOTIDE SEQUENCE [LARGE SCALE GENOMIC DNA]</scope>
    <source>
        <strain evidence="2 3">JCM 14547</strain>
    </source>
</reference>
<dbReference type="RefSeq" id="WP_171201454.1">
    <property type="nucleotide sequence ID" value="NZ_BAAANP010000011.1"/>
</dbReference>
<feature type="transmembrane region" description="Helical" evidence="1">
    <location>
        <begin position="135"/>
        <end position="156"/>
    </location>
</feature>
<accession>A0A849BJP7</accession>
<feature type="transmembrane region" description="Helical" evidence="1">
    <location>
        <begin position="46"/>
        <end position="65"/>
    </location>
</feature>
<keyword evidence="1" id="KW-1133">Transmembrane helix</keyword>
<protein>
    <submittedName>
        <fullName evidence="2">Uncharacterized protein</fullName>
    </submittedName>
</protein>
<keyword evidence="1" id="KW-0472">Membrane</keyword>
<comment type="caution">
    <text evidence="2">The sequence shown here is derived from an EMBL/GenBank/DDBJ whole genome shotgun (WGS) entry which is preliminary data.</text>
</comment>